<comment type="similarity">
    <text evidence="6">Belongs to the ABC-4 integral membrane protein family.</text>
</comment>
<name>A0A2H0TQE5_9BACT</name>
<sequence>MQIKRTAILALKSMQAQKRRAFLTMLGIIIGIFSVVLVMSIGAGAQGIILDQVERRGPTQIVILPGASDSAGPPAQALGIIITSLTDEDRDALLDKDNVTHLADLTGYILGNGILSWQGDEQSATFTGASASYERVERIDITEGIFFTEEDEKAREKVIVLGSNLREDIFGNQDAVGQRLKLDGIQFRVIGVMAAKGASPIEDVDNAAIIPLSVVQRDLLGVRHVSFMRGDVSDARFIDQTVEEIRSTLIERHGEEDFSVRNIADALEIIRTITDALKFFLVGIAAISLFVGGVGVMNIMLIAVREKTREIGLRKAVGATRSDILFQFLAETFVITIIGTFVGFLLGSALAYAIALGVQSLGYAYPFAISMAGALVSFVIALIIALIFGIVPASRASDLNPIDALRYE</sequence>
<gene>
    <name evidence="10" type="ORF">COU35_02830</name>
</gene>
<dbReference type="Pfam" id="PF02687">
    <property type="entry name" value="FtsX"/>
    <property type="match status" value="1"/>
</dbReference>
<keyword evidence="2" id="KW-1003">Cell membrane</keyword>
<dbReference type="InterPro" id="IPR025857">
    <property type="entry name" value="MacB_PCD"/>
</dbReference>
<keyword evidence="5 7" id="KW-0472">Membrane</keyword>
<evidence type="ECO:0000256" key="7">
    <source>
        <dbReference type="SAM" id="Phobius"/>
    </source>
</evidence>
<evidence type="ECO:0000259" key="8">
    <source>
        <dbReference type="Pfam" id="PF02687"/>
    </source>
</evidence>
<evidence type="ECO:0000256" key="2">
    <source>
        <dbReference type="ARBA" id="ARBA00022475"/>
    </source>
</evidence>
<evidence type="ECO:0000313" key="11">
    <source>
        <dbReference type="Proteomes" id="UP000230154"/>
    </source>
</evidence>
<evidence type="ECO:0000256" key="4">
    <source>
        <dbReference type="ARBA" id="ARBA00022989"/>
    </source>
</evidence>
<comment type="subcellular location">
    <subcellularLocation>
        <location evidence="1">Cell membrane</location>
        <topology evidence="1">Multi-pass membrane protein</topology>
    </subcellularLocation>
</comment>
<evidence type="ECO:0000256" key="1">
    <source>
        <dbReference type="ARBA" id="ARBA00004651"/>
    </source>
</evidence>
<evidence type="ECO:0000256" key="5">
    <source>
        <dbReference type="ARBA" id="ARBA00023136"/>
    </source>
</evidence>
<evidence type="ECO:0000256" key="3">
    <source>
        <dbReference type="ARBA" id="ARBA00022692"/>
    </source>
</evidence>
<keyword evidence="3 7" id="KW-0812">Transmembrane</keyword>
<dbReference type="InterPro" id="IPR050250">
    <property type="entry name" value="Macrolide_Exporter_MacB"/>
</dbReference>
<dbReference type="Proteomes" id="UP000230154">
    <property type="component" value="Unassembled WGS sequence"/>
</dbReference>
<evidence type="ECO:0008006" key="12">
    <source>
        <dbReference type="Google" id="ProtNLM"/>
    </source>
</evidence>
<dbReference type="AlphaFoldDB" id="A0A2H0TQE5"/>
<dbReference type="InterPro" id="IPR003838">
    <property type="entry name" value="ABC3_permease_C"/>
</dbReference>
<dbReference type="GO" id="GO:0022857">
    <property type="term" value="F:transmembrane transporter activity"/>
    <property type="evidence" value="ECO:0007669"/>
    <property type="project" value="TreeGrafter"/>
</dbReference>
<evidence type="ECO:0000259" key="9">
    <source>
        <dbReference type="Pfam" id="PF12704"/>
    </source>
</evidence>
<comment type="caution">
    <text evidence="10">The sequence shown here is derived from an EMBL/GenBank/DDBJ whole genome shotgun (WGS) entry which is preliminary data.</text>
</comment>
<feature type="transmembrane region" description="Helical" evidence="7">
    <location>
        <begin position="325"/>
        <end position="355"/>
    </location>
</feature>
<feature type="domain" description="MacB-like periplasmic core" evidence="9">
    <location>
        <begin position="22"/>
        <end position="246"/>
    </location>
</feature>
<keyword evidence="4 7" id="KW-1133">Transmembrane helix</keyword>
<proteinExistence type="inferred from homology"/>
<organism evidence="10 11">
    <name type="scientific">Candidatus Magasanikbacteria bacterium CG10_big_fil_rev_8_21_14_0_10_47_10</name>
    <dbReference type="NCBI Taxonomy" id="1974652"/>
    <lineage>
        <taxon>Bacteria</taxon>
        <taxon>Candidatus Magasanikiibacteriota</taxon>
    </lineage>
</organism>
<feature type="transmembrane region" description="Helical" evidence="7">
    <location>
        <begin position="21"/>
        <end position="45"/>
    </location>
</feature>
<dbReference type="PANTHER" id="PTHR30572">
    <property type="entry name" value="MEMBRANE COMPONENT OF TRANSPORTER-RELATED"/>
    <property type="match status" value="1"/>
</dbReference>
<evidence type="ECO:0000313" key="10">
    <source>
        <dbReference type="EMBL" id="PIR74359.1"/>
    </source>
</evidence>
<feature type="transmembrane region" description="Helical" evidence="7">
    <location>
        <begin position="279"/>
        <end position="304"/>
    </location>
</feature>
<dbReference type="GO" id="GO:0005886">
    <property type="term" value="C:plasma membrane"/>
    <property type="evidence" value="ECO:0007669"/>
    <property type="project" value="UniProtKB-SubCell"/>
</dbReference>
<feature type="domain" description="ABC3 transporter permease C-terminal" evidence="8">
    <location>
        <begin position="284"/>
        <end position="401"/>
    </location>
</feature>
<dbReference type="EMBL" id="PFCB01000022">
    <property type="protein sequence ID" value="PIR74359.1"/>
    <property type="molecule type" value="Genomic_DNA"/>
</dbReference>
<dbReference type="PANTHER" id="PTHR30572:SF4">
    <property type="entry name" value="ABC TRANSPORTER PERMEASE YTRF"/>
    <property type="match status" value="1"/>
</dbReference>
<accession>A0A2H0TQE5</accession>
<protein>
    <recommendedName>
        <fullName evidence="12">Multidrug ABC transporter substrate-binding protein</fullName>
    </recommendedName>
</protein>
<dbReference type="Pfam" id="PF12704">
    <property type="entry name" value="MacB_PCD"/>
    <property type="match status" value="1"/>
</dbReference>
<reference evidence="11" key="1">
    <citation type="submission" date="2017-09" db="EMBL/GenBank/DDBJ databases">
        <title>Depth-based differentiation of microbial function through sediment-hosted aquifers and enrichment of novel symbionts in the deep terrestrial subsurface.</title>
        <authorList>
            <person name="Probst A.J."/>
            <person name="Ladd B."/>
            <person name="Jarett J.K."/>
            <person name="Geller-Mcgrath D.E."/>
            <person name="Sieber C.M.K."/>
            <person name="Emerson J.B."/>
            <person name="Anantharaman K."/>
            <person name="Thomas B.C."/>
            <person name="Malmstrom R."/>
            <person name="Stieglmeier M."/>
            <person name="Klingl A."/>
            <person name="Woyke T."/>
            <person name="Ryan C.M."/>
            <person name="Banfield J.F."/>
        </authorList>
    </citation>
    <scope>NUCLEOTIDE SEQUENCE [LARGE SCALE GENOMIC DNA]</scope>
</reference>
<feature type="transmembrane region" description="Helical" evidence="7">
    <location>
        <begin position="367"/>
        <end position="391"/>
    </location>
</feature>
<evidence type="ECO:0000256" key="6">
    <source>
        <dbReference type="ARBA" id="ARBA00038076"/>
    </source>
</evidence>